<reference evidence="8" key="2">
    <citation type="submission" date="2019-01" db="EMBL/GenBank/DDBJ databases">
        <title>Genome sequence of Desulfonema ishimotonii strain Tokyo 01.</title>
        <authorList>
            <person name="Fukui M."/>
        </authorList>
    </citation>
    <scope>NUCLEOTIDE SEQUENCE [LARGE SCALE GENOMIC DNA]</scope>
    <source>
        <strain evidence="8">Tokyo 01</strain>
    </source>
</reference>
<dbReference type="InterPro" id="IPR015421">
    <property type="entry name" value="PyrdxlP-dep_Trfase_major"/>
</dbReference>
<dbReference type="SUPFAM" id="SSF53383">
    <property type="entry name" value="PLP-dependent transferases"/>
    <property type="match status" value="1"/>
</dbReference>
<keyword evidence="8" id="KW-1185">Reference proteome</keyword>
<evidence type="ECO:0000256" key="4">
    <source>
        <dbReference type="ARBA" id="ARBA00022679"/>
    </source>
</evidence>
<accession>A0A401FWT0</accession>
<dbReference type="PANTHER" id="PTHR46383:SF1">
    <property type="entry name" value="ASPARTATE AMINOTRANSFERASE"/>
    <property type="match status" value="1"/>
</dbReference>
<dbReference type="PANTHER" id="PTHR46383">
    <property type="entry name" value="ASPARTATE AMINOTRANSFERASE"/>
    <property type="match status" value="1"/>
</dbReference>
<dbReference type="GO" id="GO:0008483">
    <property type="term" value="F:transaminase activity"/>
    <property type="evidence" value="ECO:0007669"/>
    <property type="project" value="UniProtKB-KW"/>
</dbReference>
<evidence type="ECO:0000313" key="8">
    <source>
        <dbReference type="Proteomes" id="UP000288096"/>
    </source>
</evidence>
<reference evidence="8" key="1">
    <citation type="submission" date="2017-11" db="EMBL/GenBank/DDBJ databases">
        <authorList>
            <person name="Watanabe M."/>
            <person name="Kojima H."/>
        </authorList>
    </citation>
    <scope>NUCLEOTIDE SEQUENCE [LARGE SCALE GENOMIC DNA]</scope>
    <source>
        <strain evidence="8">Tokyo 01</strain>
    </source>
</reference>
<comment type="similarity">
    <text evidence="2">Belongs to the class-I pyridoxal-phosphate-dependent aminotransferase family.</text>
</comment>
<sequence length="231" mass="25118">MKLSRRIRQIETSRTVRFTALIEHLRREGREIINFAVGEPEFDTPPAIIRAVKAALDTGATKYGQVSGIPALRDRLALGFDGYDAENILVANGSKQCLYALFQVICDPGDEVIIPSPYWVSFSQQVRLAGGTPVMVSTRNHQLDCDAIAEAITPETVAILVNSPNNPTGAVYPRTDLEFIARLARQHDLCLISDEAYEFLSMTASPIPAFLSCLTSGTASSSSKAFPKATA</sequence>
<comment type="cofactor">
    <cofactor evidence="1">
        <name>pyridoxal 5'-phosphate</name>
        <dbReference type="ChEBI" id="CHEBI:597326"/>
    </cofactor>
</comment>
<dbReference type="InterPro" id="IPR004839">
    <property type="entry name" value="Aminotransferase_I/II_large"/>
</dbReference>
<keyword evidence="4 7" id="KW-0808">Transferase</keyword>
<gene>
    <name evidence="7" type="ORF">DENIS_2385</name>
</gene>
<dbReference type="InterPro" id="IPR015424">
    <property type="entry name" value="PyrdxlP-dep_Trfase"/>
</dbReference>
<evidence type="ECO:0000256" key="5">
    <source>
        <dbReference type="ARBA" id="ARBA00022898"/>
    </source>
</evidence>
<name>A0A401FWT0_9BACT</name>
<dbReference type="EMBL" id="BEXT01000001">
    <property type="protein sequence ID" value="GBC61425.1"/>
    <property type="molecule type" value="Genomic_DNA"/>
</dbReference>
<feature type="domain" description="Aminotransferase class I/classII large" evidence="6">
    <location>
        <begin position="31"/>
        <end position="226"/>
    </location>
</feature>
<proteinExistence type="inferred from homology"/>
<keyword evidence="5" id="KW-0663">Pyridoxal phosphate</keyword>
<evidence type="ECO:0000256" key="1">
    <source>
        <dbReference type="ARBA" id="ARBA00001933"/>
    </source>
</evidence>
<protein>
    <submittedName>
        <fullName evidence="7">Pyridoxal phosphate-dependent aminotransferase</fullName>
    </submittedName>
</protein>
<dbReference type="RefSeq" id="WP_208022566.1">
    <property type="nucleotide sequence ID" value="NZ_BEXT01000001.1"/>
</dbReference>
<evidence type="ECO:0000313" key="7">
    <source>
        <dbReference type="EMBL" id="GBC61425.1"/>
    </source>
</evidence>
<evidence type="ECO:0000259" key="6">
    <source>
        <dbReference type="Pfam" id="PF00155"/>
    </source>
</evidence>
<dbReference type="Proteomes" id="UP000288096">
    <property type="component" value="Unassembled WGS sequence"/>
</dbReference>
<dbReference type="Pfam" id="PF00155">
    <property type="entry name" value="Aminotran_1_2"/>
    <property type="match status" value="1"/>
</dbReference>
<comment type="caution">
    <text evidence="7">The sequence shown here is derived from an EMBL/GenBank/DDBJ whole genome shotgun (WGS) entry which is preliminary data.</text>
</comment>
<keyword evidence="3 7" id="KW-0032">Aminotransferase</keyword>
<organism evidence="7 8">
    <name type="scientific">Desulfonema ishimotonii</name>
    <dbReference type="NCBI Taxonomy" id="45657"/>
    <lineage>
        <taxon>Bacteria</taxon>
        <taxon>Pseudomonadati</taxon>
        <taxon>Thermodesulfobacteriota</taxon>
        <taxon>Desulfobacteria</taxon>
        <taxon>Desulfobacterales</taxon>
        <taxon>Desulfococcaceae</taxon>
        <taxon>Desulfonema</taxon>
    </lineage>
</organism>
<dbReference type="GO" id="GO:0030170">
    <property type="term" value="F:pyridoxal phosphate binding"/>
    <property type="evidence" value="ECO:0007669"/>
    <property type="project" value="InterPro"/>
</dbReference>
<dbReference type="CDD" id="cd00609">
    <property type="entry name" value="AAT_like"/>
    <property type="match status" value="1"/>
</dbReference>
<evidence type="ECO:0000256" key="3">
    <source>
        <dbReference type="ARBA" id="ARBA00022576"/>
    </source>
</evidence>
<dbReference type="AlphaFoldDB" id="A0A401FWT0"/>
<dbReference type="GO" id="GO:0006520">
    <property type="term" value="P:amino acid metabolic process"/>
    <property type="evidence" value="ECO:0007669"/>
    <property type="project" value="InterPro"/>
</dbReference>
<dbReference type="Gene3D" id="3.40.640.10">
    <property type="entry name" value="Type I PLP-dependent aspartate aminotransferase-like (Major domain)"/>
    <property type="match status" value="1"/>
</dbReference>
<evidence type="ECO:0000256" key="2">
    <source>
        <dbReference type="ARBA" id="ARBA00007441"/>
    </source>
</evidence>
<dbReference type="InterPro" id="IPR050596">
    <property type="entry name" value="AspAT/PAT-like"/>
</dbReference>